<dbReference type="EMBL" id="JQ061256">
    <property type="protein sequence ID" value="AGX84562.1"/>
    <property type="molecule type" value="Genomic_DNA"/>
</dbReference>
<name>U5N3D9_LEUCA</name>
<keyword evidence="3 5" id="KW-1133">Transmembrane helix</keyword>
<feature type="transmembrane region" description="Helical" evidence="5">
    <location>
        <begin position="77"/>
        <end position="96"/>
    </location>
</feature>
<feature type="transmembrane region" description="Helical" evidence="5">
    <location>
        <begin position="12"/>
        <end position="33"/>
    </location>
</feature>
<evidence type="ECO:0000256" key="4">
    <source>
        <dbReference type="ARBA" id="ARBA00023136"/>
    </source>
</evidence>
<dbReference type="GO" id="GO:0000271">
    <property type="term" value="P:polysaccharide biosynthetic process"/>
    <property type="evidence" value="ECO:0007669"/>
    <property type="project" value="InterPro"/>
</dbReference>
<proteinExistence type="predicted"/>
<dbReference type="GO" id="GO:0016020">
    <property type="term" value="C:membrane"/>
    <property type="evidence" value="ECO:0007669"/>
    <property type="project" value="UniProtKB-SubCell"/>
</dbReference>
<accession>U5N3D9</accession>
<keyword evidence="2 5" id="KW-0812">Transmembrane</keyword>
<evidence type="ECO:0000256" key="1">
    <source>
        <dbReference type="ARBA" id="ARBA00004141"/>
    </source>
</evidence>
<organism evidence="7">
    <name type="scientific">Leuconostoc carnosum</name>
    <dbReference type="NCBI Taxonomy" id="1252"/>
    <lineage>
        <taxon>Bacteria</taxon>
        <taxon>Bacillati</taxon>
        <taxon>Bacillota</taxon>
        <taxon>Bacilli</taxon>
        <taxon>Lactobacillales</taxon>
        <taxon>Lactobacillaceae</taxon>
        <taxon>Leuconostoc</taxon>
    </lineage>
</organism>
<comment type="subcellular location">
    <subcellularLocation>
        <location evidence="1">Membrane</location>
        <topology evidence="1">Multi-pass membrane protein</topology>
    </subcellularLocation>
</comment>
<dbReference type="RefSeq" id="WP_032495414.1">
    <property type="nucleotide sequence ID" value="NZ_CP054420.1"/>
</dbReference>
<evidence type="ECO:0000259" key="6">
    <source>
        <dbReference type="Pfam" id="PF04138"/>
    </source>
</evidence>
<evidence type="ECO:0000313" key="7">
    <source>
        <dbReference type="EMBL" id="AGX84562.1"/>
    </source>
</evidence>
<feature type="transmembrane region" description="Helical" evidence="5">
    <location>
        <begin position="131"/>
        <end position="154"/>
    </location>
</feature>
<evidence type="ECO:0000256" key="3">
    <source>
        <dbReference type="ARBA" id="ARBA00022989"/>
    </source>
</evidence>
<evidence type="ECO:0000256" key="2">
    <source>
        <dbReference type="ARBA" id="ARBA00022692"/>
    </source>
</evidence>
<keyword evidence="7" id="KW-0614">Plasmid</keyword>
<protein>
    <submittedName>
        <fullName evidence="7">Putative leucocin B immunity protein</fullName>
    </submittedName>
</protein>
<dbReference type="InterPro" id="IPR007267">
    <property type="entry name" value="GtrA_DPMS_TM"/>
</dbReference>
<evidence type="ECO:0000256" key="5">
    <source>
        <dbReference type="SAM" id="Phobius"/>
    </source>
</evidence>
<feature type="domain" description="GtrA/DPMS transmembrane" evidence="6">
    <location>
        <begin position="12"/>
        <end position="160"/>
    </location>
</feature>
<reference evidence="7" key="1">
    <citation type="journal article" date="2013" name="Appl. Microbiol. Biotechnol.">
        <title>Genetic characterisation and heterologous expression of leucocin C, a class IIa bacteriocin from Leuconostoc carnosum 4010.</title>
        <authorList>
            <person name="Wan X."/>
            <person name="Li R."/>
            <person name="Saris P.E.J."/>
            <person name="Takala T.M."/>
        </authorList>
    </citation>
    <scope>NUCLEOTIDE SEQUENCE</scope>
    <source>
        <strain evidence="7">4010</strain>
        <plasmid evidence="7">pLC4010-1</plasmid>
    </source>
</reference>
<gene>
    <name evidence="7" type="primary">lebI</name>
</gene>
<geneLocation type="plasmid" evidence="7">
    <name>pLC4010-1</name>
</geneLocation>
<dbReference type="Pfam" id="PF04138">
    <property type="entry name" value="GtrA_DPMS_TM"/>
    <property type="match status" value="1"/>
</dbReference>
<feature type="transmembrane region" description="Helical" evidence="5">
    <location>
        <begin position="39"/>
        <end position="56"/>
    </location>
</feature>
<keyword evidence="4 5" id="KW-0472">Membrane</keyword>
<dbReference type="AlphaFoldDB" id="U5N3D9"/>
<sequence>MFNLLKSEKIIYLFWGIITTIFYLVVRFISMYFINDPLFPVYIAQFTTIIFAFYVNKYFVFQKNIQARNILVQFFRFVLGRLFVALLDVVITYLFIKKYNDFIVNILFLDHINYSSFPFSITVVHDFIPNAYAFNSIIVVLFIQVLAVVLNYILSKWFIFD</sequence>